<dbReference type="OrthoDB" id="456752at2"/>
<dbReference type="GO" id="GO:0003676">
    <property type="term" value="F:nucleic acid binding"/>
    <property type="evidence" value="ECO:0007669"/>
    <property type="project" value="InterPro"/>
</dbReference>
<dbReference type="Proteomes" id="UP000177870">
    <property type="component" value="Chromosome"/>
</dbReference>
<evidence type="ECO:0000313" key="1">
    <source>
        <dbReference type="EMBL" id="AOX02708.1"/>
    </source>
</evidence>
<evidence type="ECO:0000313" key="2">
    <source>
        <dbReference type="Proteomes" id="UP000177870"/>
    </source>
</evidence>
<dbReference type="InterPro" id="IPR014919">
    <property type="entry name" value="XisH"/>
</dbReference>
<proteinExistence type="predicted"/>
<dbReference type="InterPro" id="IPR011335">
    <property type="entry name" value="Restrct_endonuc-II-like"/>
</dbReference>
<dbReference type="EMBL" id="CP017599">
    <property type="protein sequence ID" value="AOX02708.1"/>
    <property type="molecule type" value="Genomic_DNA"/>
</dbReference>
<dbReference type="SUPFAM" id="SSF52980">
    <property type="entry name" value="Restriction endonuclease-like"/>
    <property type="match status" value="1"/>
</dbReference>
<dbReference type="InterPro" id="IPR011856">
    <property type="entry name" value="tRNA_endonuc-like_dom_sf"/>
</dbReference>
<dbReference type="KEGG" id="mpro:BJP34_27615"/>
<name>A0A1D8TYI6_9CYAN</name>
<accession>A0A1D8TYI6</accession>
<dbReference type="Pfam" id="PF08814">
    <property type="entry name" value="XisH"/>
    <property type="match status" value="1"/>
</dbReference>
<dbReference type="STRING" id="1458985.BJP34_27615"/>
<dbReference type="CDD" id="cd22366">
    <property type="entry name" value="XisH-like"/>
    <property type="match status" value="1"/>
</dbReference>
<organism evidence="1 2">
    <name type="scientific">Moorena producens PAL-8-15-08-1</name>
    <dbReference type="NCBI Taxonomy" id="1458985"/>
    <lineage>
        <taxon>Bacteria</taxon>
        <taxon>Bacillati</taxon>
        <taxon>Cyanobacteriota</taxon>
        <taxon>Cyanophyceae</taxon>
        <taxon>Coleofasciculales</taxon>
        <taxon>Coleofasciculaceae</taxon>
        <taxon>Moorena</taxon>
    </lineage>
</organism>
<reference evidence="2" key="1">
    <citation type="submission" date="2016-10" db="EMBL/GenBank/DDBJ databases">
        <title>Comparative genomics uncovers the prolific and rare metabolic potential of the cyanobacterial genus Moorea.</title>
        <authorList>
            <person name="Leao T."/>
            <person name="Castelao G."/>
            <person name="Korobeynikov A."/>
            <person name="Monroe E.A."/>
            <person name="Podell S."/>
            <person name="Glukhov E."/>
            <person name="Allen E."/>
            <person name="Gerwick W.H."/>
            <person name="Gerwick L."/>
        </authorList>
    </citation>
    <scope>NUCLEOTIDE SEQUENCE [LARGE SCALE GENOMIC DNA]</scope>
    <source>
        <strain evidence="2">PAL-8-15-08-1</strain>
    </source>
</reference>
<sequence length="106" mass="12120">MARDKYHQLVKAALVKERWLITDDPLIVEAGKRKIQVDLGAERLIAAEKDGEKIAVEIKSFIGVSTLHDFYQALGQFSFYKFALEKKMPERTLFLAVPQVRFPLAN</sequence>
<dbReference type="AlphaFoldDB" id="A0A1D8TYI6"/>
<dbReference type="RefSeq" id="WP_070395110.1">
    <property type="nucleotide sequence ID" value="NZ_CP017599.1"/>
</dbReference>
<protein>
    <submittedName>
        <fullName evidence="1">Fatty-acid oxidation protein subunit alpha</fullName>
    </submittedName>
</protein>
<dbReference type="Gene3D" id="3.40.1350.10">
    <property type="match status" value="1"/>
</dbReference>
<gene>
    <name evidence="1" type="ORF">BJP34_27615</name>
</gene>